<comment type="caution">
    <text evidence="2">The sequence shown here is derived from an EMBL/GenBank/DDBJ whole genome shotgun (WGS) entry which is preliminary data.</text>
</comment>
<evidence type="ECO:0000313" key="3">
    <source>
        <dbReference type="Proteomes" id="UP000732298"/>
    </source>
</evidence>
<dbReference type="Proteomes" id="UP000732298">
    <property type="component" value="Unassembled WGS sequence"/>
</dbReference>
<dbReference type="AlphaFoldDB" id="A0A8T3YN61"/>
<dbReference type="InterPro" id="IPR003847">
    <property type="entry name" value="Put_antitoxin"/>
</dbReference>
<reference evidence="2" key="1">
    <citation type="submission" date="2020-07" db="EMBL/GenBank/DDBJ databases">
        <title>Huge and variable diversity of episymbiotic CPR bacteria and DPANN archaea in groundwater ecosystems.</title>
        <authorList>
            <person name="He C.Y."/>
            <person name="Keren R."/>
            <person name="Whittaker M."/>
            <person name="Farag I.F."/>
            <person name="Doudna J."/>
            <person name="Cate J.H.D."/>
            <person name="Banfield J.F."/>
        </authorList>
    </citation>
    <scope>NUCLEOTIDE SEQUENCE</scope>
    <source>
        <strain evidence="2">NC_groundwater_1296_Ag_S-0.2um_52_80</strain>
    </source>
</reference>
<sequence length="78" mass="8755">MVKVISLSDEAYTKLKSEKLGGSFSDAVIRLADKKPRKSIMDLAGAWKDVSDSEYKEITNAIRRTRSMLDNEFASRGK</sequence>
<protein>
    <submittedName>
        <fullName evidence="2">Antitoxin VapB family protein</fullName>
    </submittedName>
</protein>
<organism evidence="2 3">
    <name type="scientific">Candidatus Iainarchaeum sp</name>
    <dbReference type="NCBI Taxonomy" id="3101447"/>
    <lineage>
        <taxon>Archaea</taxon>
        <taxon>Candidatus Iainarchaeota</taxon>
        <taxon>Candidatus Iainarchaeia</taxon>
        <taxon>Candidatus Iainarchaeales</taxon>
        <taxon>Candidatus Iainarchaeaceae</taxon>
        <taxon>Candidatus Iainarchaeum</taxon>
    </lineage>
</organism>
<gene>
    <name evidence="2" type="ORF">HY544_02220</name>
</gene>
<accession>A0A8T3YN61</accession>
<keyword evidence="1" id="KW-1277">Toxin-antitoxin system</keyword>
<proteinExistence type="predicted"/>
<name>A0A8T3YN61_9ARCH</name>
<evidence type="ECO:0000256" key="1">
    <source>
        <dbReference type="ARBA" id="ARBA00022649"/>
    </source>
</evidence>
<dbReference type="EMBL" id="JACQPB010000027">
    <property type="protein sequence ID" value="MBI4210301.1"/>
    <property type="molecule type" value="Genomic_DNA"/>
</dbReference>
<dbReference type="Pfam" id="PF02697">
    <property type="entry name" value="VAPB_antitox"/>
    <property type="match status" value="1"/>
</dbReference>
<evidence type="ECO:0000313" key="2">
    <source>
        <dbReference type="EMBL" id="MBI4210301.1"/>
    </source>
</evidence>